<reference evidence="1 2" key="1">
    <citation type="submission" date="2018-06" db="EMBL/GenBank/DDBJ databases">
        <title>Whole Genome Sequence of an efficient microsymbiont, Rhizobium tropici.</title>
        <authorList>
            <person name="Srinivasan R."/>
            <person name="Singh H.V."/>
            <person name="Srivastava R."/>
            <person name="Kumari B."/>
            <person name="Radhakrishna A."/>
        </authorList>
    </citation>
    <scope>NUCLEOTIDE SEQUENCE [LARGE SCALE GENOMIC DNA]</scope>
    <source>
        <strain evidence="1 2">IGFRI Rhizo-19</strain>
    </source>
</reference>
<comment type="caution">
    <text evidence="1">The sequence shown here is derived from an EMBL/GenBank/DDBJ whole genome shotgun (WGS) entry which is preliminary data.</text>
</comment>
<name>A0A329YFZ5_RHITR</name>
<dbReference type="EMBL" id="QMKK01000022">
    <property type="protein sequence ID" value="RAX42437.1"/>
    <property type="molecule type" value="Genomic_DNA"/>
</dbReference>
<dbReference type="Proteomes" id="UP000251205">
    <property type="component" value="Unassembled WGS sequence"/>
</dbReference>
<evidence type="ECO:0000313" key="1">
    <source>
        <dbReference type="EMBL" id="RAX42437.1"/>
    </source>
</evidence>
<protein>
    <submittedName>
        <fullName evidence="1">Uncharacterized protein</fullName>
    </submittedName>
</protein>
<evidence type="ECO:0000313" key="2">
    <source>
        <dbReference type="Proteomes" id="UP000251205"/>
    </source>
</evidence>
<dbReference type="AlphaFoldDB" id="A0A329YFZ5"/>
<sequence>MRGLKPSIIQYSTELPNLDDCLVERPKPFRLVIWEPILTRAPGPSRAQPYCCYIKTIIFYHRPYIVRPFKTFWRDHSGKLHASSSGYEQWDQVETRLTCDDVIIFEHERFSVGLGEVVWVNAPAEPRRWYMRRDARRVEKR</sequence>
<proteinExistence type="predicted"/>
<organism evidence="1 2">
    <name type="scientific">Rhizobium tropici</name>
    <dbReference type="NCBI Taxonomy" id="398"/>
    <lineage>
        <taxon>Bacteria</taxon>
        <taxon>Pseudomonadati</taxon>
        <taxon>Pseudomonadota</taxon>
        <taxon>Alphaproteobacteria</taxon>
        <taxon>Hyphomicrobiales</taxon>
        <taxon>Rhizobiaceae</taxon>
        <taxon>Rhizobium/Agrobacterium group</taxon>
        <taxon>Rhizobium</taxon>
    </lineage>
</organism>
<accession>A0A329YFZ5</accession>
<gene>
    <name evidence="1" type="ORF">DQ393_06265</name>
</gene>